<gene>
    <name evidence="2" type="ORF">PT85_00485</name>
</gene>
<keyword evidence="3" id="KW-1185">Reference proteome</keyword>
<reference evidence="2 3" key="1">
    <citation type="submission" date="2014-11" db="EMBL/GenBank/DDBJ databases">
        <title>Genome sequence of Pseudomonas tuomuerensis JCM 14085.</title>
        <authorList>
            <person name="Shin S.-K."/>
            <person name="Yi H."/>
        </authorList>
    </citation>
    <scope>NUCLEOTIDE SEQUENCE [LARGE SCALE GENOMIC DNA]</scope>
    <source>
        <strain evidence="2 3">JCM 14085</strain>
    </source>
</reference>
<comment type="caution">
    <text evidence="2">The sequence shown here is derived from an EMBL/GenBank/DDBJ whole genome shotgun (WGS) entry which is preliminary data.</text>
</comment>
<dbReference type="PROSITE" id="PS51257">
    <property type="entry name" value="PROKAR_LIPOPROTEIN"/>
    <property type="match status" value="1"/>
</dbReference>
<evidence type="ECO:0000313" key="3">
    <source>
        <dbReference type="Proteomes" id="UP000030980"/>
    </source>
</evidence>
<protein>
    <submittedName>
        <fullName evidence="2">Uncharacterized protein</fullName>
    </submittedName>
</protein>
<dbReference type="OrthoDB" id="5766180at2"/>
<keyword evidence="1" id="KW-0732">Signal</keyword>
<accession>A0A0B3C3M2</accession>
<proteinExistence type="predicted"/>
<dbReference type="RefSeq" id="WP_039605653.1">
    <property type="nucleotide sequence ID" value="NZ_FMUP01000008.1"/>
</dbReference>
<organism evidence="2 3">
    <name type="scientific">Pseudomonas flexibilis</name>
    <dbReference type="NCBI Taxonomy" id="706570"/>
    <lineage>
        <taxon>Bacteria</taxon>
        <taxon>Pseudomonadati</taxon>
        <taxon>Pseudomonadota</taxon>
        <taxon>Gammaproteobacteria</taxon>
        <taxon>Pseudomonadales</taxon>
        <taxon>Pseudomonadaceae</taxon>
        <taxon>Pseudomonas</taxon>
    </lineage>
</organism>
<sequence>MQRTPRTLASLGLAALLACAGTAQADDIKEALEEALKAYNQGDMSGTKENLGYATQLLNEKSADALTKALPAPLPGWEADEAQSSSAGAALFGGGLQASRTYNKDDQYIEVEIVGDSPMLSQMMVVMTNPALAGSMGKSVKIGKQRGIQDENGKIMLIINNRFMVSVEGDAEQADKLAYAEAVKLEALNEL</sequence>
<dbReference type="AlphaFoldDB" id="A0A0B3C3M2"/>
<name>A0A0B3C3M2_9PSED</name>
<evidence type="ECO:0000313" key="2">
    <source>
        <dbReference type="EMBL" id="KHO66102.1"/>
    </source>
</evidence>
<feature type="chain" id="PRO_5002082577" evidence="1">
    <location>
        <begin position="26"/>
        <end position="191"/>
    </location>
</feature>
<evidence type="ECO:0000256" key="1">
    <source>
        <dbReference type="SAM" id="SignalP"/>
    </source>
</evidence>
<dbReference type="Proteomes" id="UP000030980">
    <property type="component" value="Unassembled WGS sequence"/>
</dbReference>
<dbReference type="EMBL" id="JTAK01000001">
    <property type="protein sequence ID" value="KHO66102.1"/>
    <property type="molecule type" value="Genomic_DNA"/>
</dbReference>
<feature type="signal peptide" evidence="1">
    <location>
        <begin position="1"/>
        <end position="25"/>
    </location>
</feature>